<evidence type="ECO:0000256" key="3">
    <source>
        <dbReference type="ARBA" id="ARBA00023242"/>
    </source>
</evidence>
<feature type="compositionally biased region" description="Low complexity" evidence="4">
    <location>
        <begin position="370"/>
        <end position="382"/>
    </location>
</feature>
<keyword evidence="2" id="KW-0597">Phosphoprotein</keyword>
<feature type="region of interest" description="Disordered" evidence="4">
    <location>
        <begin position="624"/>
        <end position="778"/>
    </location>
</feature>
<dbReference type="InterPro" id="IPR024146">
    <property type="entry name" value="Claspin"/>
</dbReference>
<feature type="compositionally biased region" description="Basic and acidic residues" evidence="4">
    <location>
        <begin position="119"/>
        <end position="133"/>
    </location>
</feature>
<feature type="region of interest" description="Disordered" evidence="4">
    <location>
        <begin position="979"/>
        <end position="1037"/>
    </location>
</feature>
<feature type="compositionally biased region" description="Acidic residues" evidence="4">
    <location>
        <begin position="642"/>
        <end position="689"/>
    </location>
</feature>
<evidence type="ECO:0000256" key="4">
    <source>
        <dbReference type="SAM" id="MobiDB-lite"/>
    </source>
</evidence>
<feature type="compositionally biased region" description="Basic and acidic residues" evidence="4">
    <location>
        <begin position="249"/>
        <end position="276"/>
    </location>
</feature>
<dbReference type="PANTHER" id="PTHR14396">
    <property type="entry name" value="CLASPIN"/>
    <property type="match status" value="1"/>
</dbReference>
<feature type="compositionally biased region" description="Polar residues" evidence="4">
    <location>
        <begin position="752"/>
        <end position="763"/>
    </location>
</feature>
<feature type="region of interest" description="Disordered" evidence="4">
    <location>
        <begin position="1"/>
        <end position="488"/>
    </location>
</feature>
<feature type="compositionally biased region" description="Polar residues" evidence="4">
    <location>
        <begin position="1"/>
        <end position="10"/>
    </location>
</feature>
<dbReference type="GeneID" id="28899688"/>
<dbReference type="GO" id="GO:0005634">
    <property type="term" value="C:nucleus"/>
    <property type="evidence" value="ECO:0007669"/>
    <property type="project" value="UniProtKB-SubCell"/>
</dbReference>
<feature type="region of interest" description="Disordered" evidence="4">
    <location>
        <begin position="1074"/>
        <end position="1097"/>
    </location>
</feature>
<feature type="compositionally biased region" description="Basic and acidic residues" evidence="4">
    <location>
        <begin position="404"/>
        <end position="416"/>
    </location>
</feature>
<evidence type="ECO:0000313" key="6">
    <source>
        <dbReference type="EMBL" id="KZF19051.1"/>
    </source>
</evidence>
<feature type="region of interest" description="Disordered" evidence="4">
    <location>
        <begin position="1290"/>
        <end position="1347"/>
    </location>
</feature>
<feature type="compositionally biased region" description="Basic and acidic residues" evidence="4">
    <location>
        <begin position="1028"/>
        <end position="1037"/>
    </location>
</feature>
<feature type="region of interest" description="Disordered" evidence="4">
    <location>
        <begin position="1388"/>
        <end position="1440"/>
    </location>
</feature>
<feature type="compositionally biased region" description="Acidic residues" evidence="4">
    <location>
        <begin position="1016"/>
        <end position="1027"/>
    </location>
</feature>
<dbReference type="EMBL" id="KV407468">
    <property type="protein sequence ID" value="KZF19051.1"/>
    <property type="molecule type" value="Genomic_DNA"/>
</dbReference>
<dbReference type="STRING" id="1328760.A0A164ZFV6"/>
<dbReference type="OrthoDB" id="2130597at2759"/>
<feature type="compositionally biased region" description="Basic and acidic residues" evidence="4">
    <location>
        <begin position="1416"/>
        <end position="1440"/>
    </location>
</feature>
<dbReference type="GO" id="GO:0010997">
    <property type="term" value="F:anaphase-promoting complex binding"/>
    <property type="evidence" value="ECO:0007669"/>
    <property type="project" value="TreeGrafter"/>
</dbReference>
<feature type="compositionally biased region" description="Polar residues" evidence="4">
    <location>
        <begin position="1162"/>
        <end position="1184"/>
    </location>
</feature>
<reference evidence="6 7" key="1">
    <citation type="journal article" date="2016" name="Fungal Biol.">
        <title>The genome of Xylona heveae provides a window into fungal endophytism.</title>
        <authorList>
            <person name="Gazis R."/>
            <person name="Kuo A."/>
            <person name="Riley R."/>
            <person name="LaButti K."/>
            <person name="Lipzen A."/>
            <person name="Lin J."/>
            <person name="Amirebrahimi M."/>
            <person name="Hesse C.N."/>
            <person name="Spatafora J.W."/>
            <person name="Henrissat B."/>
            <person name="Hainaut M."/>
            <person name="Grigoriev I.V."/>
            <person name="Hibbett D.S."/>
        </authorList>
    </citation>
    <scope>NUCLEOTIDE SEQUENCE [LARGE SCALE GENOMIC DNA]</scope>
    <source>
        <strain evidence="6 7">TC161</strain>
    </source>
</reference>
<dbReference type="OMA" id="ERFNFRP"/>
<dbReference type="InParanoid" id="A0A164ZFV6"/>
<feature type="compositionally biased region" description="Polar residues" evidence="4">
    <location>
        <begin position="468"/>
        <end position="488"/>
    </location>
</feature>
<feature type="region of interest" description="Disordered" evidence="4">
    <location>
        <begin position="542"/>
        <end position="562"/>
    </location>
</feature>
<feature type="compositionally biased region" description="Polar residues" evidence="4">
    <location>
        <begin position="82"/>
        <end position="93"/>
    </location>
</feature>
<feature type="compositionally biased region" description="Polar residues" evidence="4">
    <location>
        <begin position="350"/>
        <end position="369"/>
    </location>
</feature>
<feature type="compositionally biased region" description="Basic and acidic residues" evidence="4">
    <location>
        <begin position="53"/>
        <end position="81"/>
    </location>
</feature>
<feature type="compositionally biased region" description="Basic and acidic residues" evidence="4">
    <location>
        <begin position="987"/>
        <end position="998"/>
    </location>
</feature>
<feature type="domain" description="DNA replication checkpoint mediator MRC1" evidence="5">
    <location>
        <begin position="991"/>
        <end position="1127"/>
    </location>
</feature>
<dbReference type="GO" id="GO:0033314">
    <property type="term" value="P:mitotic DNA replication checkpoint signaling"/>
    <property type="evidence" value="ECO:0007669"/>
    <property type="project" value="TreeGrafter"/>
</dbReference>
<feature type="compositionally biased region" description="Basic and acidic residues" evidence="4">
    <location>
        <begin position="624"/>
        <end position="639"/>
    </location>
</feature>
<feature type="compositionally biased region" description="Basic residues" evidence="4">
    <location>
        <begin position="1205"/>
        <end position="1220"/>
    </location>
</feature>
<sequence length="1460" mass="160434">MERSRSSSPWGSPEVPENQQSPRIAPGELTPRSKIKALLANFDDDEQGSDDDGSSRARERLRAAIATRNEENTRASNKLDKQSTSATKHTTTGSDEEDSDDDVALRPRGRLAARMMASKADKEQEKSDGHQNDEANSPGKKRLGGRLVLRKAVDSPKTSPRTAEQSSHQGQEAEIGDQDVSSPASQEPRTKPVRSLFGPFEEEQAPPSETVEVVGENPTLRVDNDASGSDSDLPDEPQNNARLLALVARKREERAAKEAEAARAREEREARLKEAQQLDSGSESGSDKETGRRLTQQARPTRKASKKALEDMHRETQRMSRNMQLAHEARTKKKITKESLFARFNFRGNPASSTTPTEEAQNKGSISDNAATTSGSSSAPTSDVEHAAGKDTPPTSPILPENSSAEKDNTEGKSLETVDSAPSIANDIAGTNDENEDRDGPTLEDLLSQPIRKIDKGKGKATEAVAQSGAQKRTEITGTKSKRNSSNVQSFNFRLPDFSRVAIGNDSDSDLEIVPAKSKNLSVFDRVKPQEKQDTRSYIKLRALAHLTSPGRKRRNEGPSMNPAQLQATLQQRARQQAAKQREERIQELRQRGIIIQTAEERDQAQMEVEDLVEKARREAEEIMKREKEAAKEEKRRAGIDVSEDDEEDGDWEGESDEGEAGDTDGDDEEEDVEQFGSENEGEDDEGNEMELQQKADGAGLIDGEAAEEEEPSMDEDESAEFSVAPQQPPQRKSRNLRVISDDEDEDDDANGQVQEESSSMQQKGLPPTNVSAIPGLAGMKDAPMSLTQMFQGTMAASETQDPSMSKQENLDEIDMEQDSLAFLRQMPGNEPSELRSFIEGGSQDIVRDSQGYSQQDEITLHYSQSHTYANGSNDLSQTIPATQLSEIPDPTQDVGLRMNSLVQNRHGFEEDPPSTVATVIVSPKNEMKRRGRLRRRGVDREALLSDVEEEATATETAATEQGDFEISANAFDILRNGARKPQSTPFDREKSKAKAMVEEQAEESEDEYAGLGGASDDENASEDDEEVRQMIDEGDVEVKERELAALHADKERANDEKQVKKLFRDITTGMLRRKRGADLDLSDSDDDGEAQRRRKRREFAKMRKALLADENVGKIAENPRKLAFLRAIEDRDEEEGTGFLDQTEDDWLMPHISQSQSQSQDPLDTQVQPAESVTVATSNNDNSIGKRKRSIDETEGNEENRPPPHMRQHATKALSKSKRPSTLAEIRQSVAFLTEAPNAPAHAPDSESDEERPESDEIDRVEDSQLSMMATAVDAGADAENNIQTTTWTTTTSKPNARDPFASRRTTRSHAIIDRISLRRAASSNASSAGGKMAFHDPSATGSSSATGFPFRVPSLVRRATSNLSAASLNSSGQNASPTGVVVARERQAGGDSTDSIVKRGGTKKSSINYHQNARAKERESERTRAIRKSDKKREAGRIRLASERGGLLGMIGGGGSFD</sequence>
<evidence type="ECO:0000313" key="7">
    <source>
        <dbReference type="Proteomes" id="UP000076632"/>
    </source>
</evidence>
<dbReference type="Proteomes" id="UP000076632">
    <property type="component" value="Unassembled WGS sequence"/>
</dbReference>
<evidence type="ECO:0000256" key="2">
    <source>
        <dbReference type="ARBA" id="ARBA00022553"/>
    </source>
</evidence>
<feature type="compositionally biased region" description="Basic and acidic residues" evidence="4">
    <location>
        <begin position="307"/>
        <end position="318"/>
    </location>
</feature>
<dbReference type="CDD" id="cd06503">
    <property type="entry name" value="ATP-synt_Fo_b"/>
    <property type="match status" value="1"/>
</dbReference>
<accession>A0A164ZFV6</accession>
<comment type="subcellular location">
    <subcellularLocation>
        <location evidence="1">Nucleus</location>
    </subcellularLocation>
</comment>
<dbReference type="InterPro" id="IPR018564">
    <property type="entry name" value="Repl_chkpnt_MRC1_dom"/>
</dbReference>
<keyword evidence="7" id="KW-1185">Reference proteome</keyword>
<feature type="compositionally biased region" description="Polar residues" evidence="4">
    <location>
        <begin position="156"/>
        <end position="170"/>
    </location>
</feature>
<feature type="region of interest" description="Disordered" evidence="4">
    <location>
        <begin position="1132"/>
        <end position="1266"/>
    </location>
</feature>
<feature type="compositionally biased region" description="Acidic residues" evidence="4">
    <location>
        <begin position="1247"/>
        <end position="1261"/>
    </location>
</feature>
<keyword evidence="3" id="KW-0539">Nucleus</keyword>
<evidence type="ECO:0000259" key="5">
    <source>
        <dbReference type="Pfam" id="PF09444"/>
    </source>
</evidence>
<organism evidence="6 7">
    <name type="scientific">Xylona heveae (strain CBS 132557 / TC161)</name>
    <dbReference type="NCBI Taxonomy" id="1328760"/>
    <lineage>
        <taxon>Eukaryota</taxon>
        <taxon>Fungi</taxon>
        <taxon>Dikarya</taxon>
        <taxon>Ascomycota</taxon>
        <taxon>Pezizomycotina</taxon>
        <taxon>Xylonomycetes</taxon>
        <taxon>Xylonales</taxon>
        <taxon>Xylonaceae</taxon>
        <taxon>Xylona</taxon>
    </lineage>
</organism>
<name>A0A164ZFV6_XYLHT</name>
<dbReference type="PANTHER" id="PTHR14396:SF10">
    <property type="entry name" value="CLASPIN"/>
    <property type="match status" value="1"/>
</dbReference>
<dbReference type="Pfam" id="PF09444">
    <property type="entry name" value="MRC1"/>
    <property type="match status" value="1"/>
</dbReference>
<feature type="compositionally biased region" description="Acidic residues" evidence="4">
    <location>
        <begin position="42"/>
        <end position="52"/>
    </location>
</feature>
<dbReference type="GO" id="GO:0007095">
    <property type="term" value="P:mitotic G2 DNA damage checkpoint signaling"/>
    <property type="evidence" value="ECO:0007669"/>
    <property type="project" value="TreeGrafter"/>
</dbReference>
<gene>
    <name evidence="6" type="ORF">L228DRAFT_264165</name>
</gene>
<evidence type="ECO:0000256" key="1">
    <source>
        <dbReference type="ARBA" id="ARBA00004123"/>
    </source>
</evidence>
<feature type="compositionally biased region" description="Acidic residues" evidence="4">
    <location>
        <begin position="1132"/>
        <end position="1148"/>
    </location>
</feature>
<dbReference type="RefSeq" id="XP_018184606.1">
    <property type="nucleotide sequence ID" value="XM_018334551.1"/>
</dbReference>
<feature type="compositionally biased region" description="Acidic residues" evidence="4">
    <location>
        <begin position="705"/>
        <end position="720"/>
    </location>
</feature>
<feature type="compositionally biased region" description="Basic and acidic residues" evidence="4">
    <location>
        <begin position="452"/>
        <end position="461"/>
    </location>
</feature>
<feature type="compositionally biased region" description="Acidic residues" evidence="4">
    <location>
        <begin position="1000"/>
        <end position="1009"/>
    </location>
</feature>
<proteinExistence type="predicted"/>
<protein>
    <recommendedName>
        <fullName evidence="5">DNA replication checkpoint mediator MRC1 domain-containing protein</fullName>
    </recommendedName>
</protein>